<name>X1QR36_9ZZZZ</name>
<dbReference type="Gene3D" id="3.50.50.60">
    <property type="entry name" value="FAD/NAD(P)-binding domain"/>
    <property type="match status" value="1"/>
</dbReference>
<organism evidence="1">
    <name type="scientific">marine sediment metagenome</name>
    <dbReference type="NCBI Taxonomy" id="412755"/>
    <lineage>
        <taxon>unclassified sequences</taxon>
        <taxon>metagenomes</taxon>
        <taxon>ecological metagenomes</taxon>
    </lineage>
</organism>
<reference evidence="1" key="1">
    <citation type="journal article" date="2014" name="Front. Microbiol.">
        <title>High frequency of phylogenetically diverse reductive dehalogenase-homologous genes in deep subseafloor sedimentary metagenomes.</title>
        <authorList>
            <person name="Kawai M."/>
            <person name="Futagami T."/>
            <person name="Toyoda A."/>
            <person name="Takaki Y."/>
            <person name="Nishi S."/>
            <person name="Hori S."/>
            <person name="Arai W."/>
            <person name="Tsubouchi T."/>
            <person name="Morono Y."/>
            <person name="Uchiyama I."/>
            <person name="Ito T."/>
            <person name="Fujiyama A."/>
            <person name="Inagaki F."/>
            <person name="Takami H."/>
        </authorList>
    </citation>
    <scope>NUCLEOTIDE SEQUENCE</scope>
    <source>
        <strain evidence="1">Expedition CK06-06</strain>
    </source>
</reference>
<dbReference type="InterPro" id="IPR036188">
    <property type="entry name" value="FAD/NAD-bd_sf"/>
</dbReference>
<evidence type="ECO:0000313" key="1">
    <source>
        <dbReference type="EMBL" id="GAI70987.1"/>
    </source>
</evidence>
<accession>X1QR36</accession>
<sequence length="87" mass="10099">FDAFIVVSDVGIQPTVLKLVGEKEFDKSYVNYIRDLVPGWAFTAVRYFLNKKVVKEQMAMIYADETWLNMERFLKIRAGHVPEEVLA</sequence>
<proteinExistence type="predicted"/>
<dbReference type="AlphaFoldDB" id="X1QR36"/>
<gene>
    <name evidence="1" type="ORF">S06H3_65679</name>
</gene>
<protein>
    <submittedName>
        <fullName evidence="1">Uncharacterized protein</fullName>
    </submittedName>
</protein>
<feature type="non-terminal residue" evidence="1">
    <location>
        <position position="87"/>
    </location>
</feature>
<feature type="non-terminal residue" evidence="1">
    <location>
        <position position="1"/>
    </location>
</feature>
<dbReference type="EMBL" id="BARV01044337">
    <property type="protein sequence ID" value="GAI70987.1"/>
    <property type="molecule type" value="Genomic_DNA"/>
</dbReference>
<comment type="caution">
    <text evidence="1">The sequence shown here is derived from an EMBL/GenBank/DDBJ whole genome shotgun (WGS) entry which is preliminary data.</text>
</comment>